<dbReference type="PANTHER" id="PTHR47786">
    <property type="entry name" value="ALPHA-1,4-GLUCAN:MALTOSE-1-PHOSPHATE MALTOSYLTRANSFERASE"/>
    <property type="match status" value="1"/>
</dbReference>
<dbReference type="SMART" id="SM00642">
    <property type="entry name" value="Aamy"/>
    <property type="match status" value="1"/>
</dbReference>
<dbReference type="Gene3D" id="3.20.20.80">
    <property type="entry name" value="Glycosidases"/>
    <property type="match status" value="1"/>
</dbReference>
<dbReference type="InterPro" id="IPR013780">
    <property type="entry name" value="Glyco_hydro_b"/>
</dbReference>
<keyword evidence="4 6" id="KW-0119">Carbohydrate metabolism</keyword>
<gene>
    <name evidence="6" type="primary">glgE</name>
    <name evidence="9" type="ORF">HHL10_13880</name>
</gene>
<dbReference type="GO" id="GO:0030979">
    <property type="term" value="P:alpha-glucan biosynthetic process"/>
    <property type="evidence" value="ECO:0007669"/>
    <property type="project" value="UniProtKB-UniRule"/>
</dbReference>
<feature type="binding site" evidence="6">
    <location>
        <begin position="556"/>
        <end position="557"/>
    </location>
    <ligand>
        <name>alpha-maltose 1-phosphate</name>
        <dbReference type="ChEBI" id="CHEBI:63576"/>
    </ligand>
</feature>
<dbReference type="EC" id="2.4.99.16" evidence="6"/>
<comment type="caution">
    <text evidence="9">The sequence shown here is derived from an EMBL/GenBank/DDBJ whole genome shotgun (WGS) entry which is preliminary data.</text>
</comment>
<dbReference type="HAMAP" id="MF_02124">
    <property type="entry name" value="GlgE"/>
    <property type="match status" value="1"/>
</dbReference>
<comment type="catalytic activity">
    <reaction evidence="5 6">
        <text>alpha-maltose 1-phosphate + [(1-&gt;4)-alpha-D-glucosyl](n) = [(1-&gt;4)-alpha-D-glucosyl](n+2) + phosphate</text>
        <dbReference type="Rhea" id="RHEA:42692"/>
        <dbReference type="Rhea" id="RHEA-COMP:9584"/>
        <dbReference type="Rhea" id="RHEA-COMP:10183"/>
        <dbReference type="ChEBI" id="CHEBI:15444"/>
        <dbReference type="ChEBI" id="CHEBI:43474"/>
        <dbReference type="ChEBI" id="CHEBI:63576"/>
        <dbReference type="EC" id="2.4.99.16"/>
    </reaction>
</comment>
<evidence type="ECO:0000256" key="2">
    <source>
        <dbReference type="ARBA" id="ARBA00022676"/>
    </source>
</evidence>
<dbReference type="InterPro" id="IPR006047">
    <property type="entry name" value="GH13_cat_dom"/>
</dbReference>
<feature type="binding site" evidence="6">
    <location>
        <position position="378"/>
    </location>
    <ligand>
        <name>alpha-maltose 1-phosphate</name>
        <dbReference type="ChEBI" id="CHEBI:63576"/>
    </ligand>
</feature>
<dbReference type="Pfam" id="PF11896">
    <property type="entry name" value="GlgE_dom_N_S"/>
    <property type="match status" value="1"/>
</dbReference>
<feature type="active site" description="Proton donor" evidence="6">
    <location>
        <position position="443"/>
    </location>
</feature>
<dbReference type="Gene3D" id="2.60.40.1180">
    <property type="entry name" value="Golgi alpha-mannosidase II"/>
    <property type="match status" value="1"/>
</dbReference>
<feature type="site" description="Transition state stabilizer" evidence="6">
    <location>
        <position position="501"/>
    </location>
</feature>
<dbReference type="GO" id="GO:0016758">
    <property type="term" value="F:hexosyltransferase activity"/>
    <property type="evidence" value="ECO:0007669"/>
    <property type="project" value="UniProtKB-UniRule"/>
</dbReference>
<sequence length="697" mass="79424">MDGSAEATAPGEALLPPAEAGVASVPPPLDGRVRVIIDAVVPQVDGGRFAGKCIAGEPTTITAHAFTDGHDRLRVRLHWCADGDTTAVHQVEMTQGHNDEWHAQVCFPTPGRYVFSVTAWVDGLRSWRHDFNRRVDEADIRIAAKVGAELIEGAAARAEGGEASTTGDAQALRSWAGQLRQEADSADPEALRELALDERLNALADEYPDKRFVAEFPERPLFADRLRARFSTWYELFPRSASDEPGRHGSFRDVRKRLPYVASMGFDVLYFPPIHPIGREKRKGPNNTLEAGPEDVGSPWAIGAAEGGHKSIHPQLGTEQDFAELVQAAKQLGIEIALDIALQCAPDHPYVKEHPQWFRWRPDGTVQYAENPPKKYQDIYPFNFETEDWRALWQELKSIFDFWIARGVTIFRVDNPHTKSFAFWEWCIAEITREHPEVIFLAEAFTRPKVMHRLAKLGYSQSYTYFTWRNTKSELIEYFTELAHGPGYHYFRPNVWPNTPDILNEQLHHAPRSVFMQRLVLAATLCSSYGIYGPAYELLENRPVKPGSEEYLDSEKYQLRHWDLEREDSLQWFIGLVNRIRRENAALHDNRSLLFLPIDNEHLLAYAKRTPDGRNTVLTVVNLDPHNVQAGIVDVNLQALGIEPDTDYTVHDLLSQQRFTWRNGRNFVQLDPNHTPAHIFIVRPQRRSERDFFTFEG</sequence>
<name>A0A848FB14_9BURK</name>
<dbReference type="InterPro" id="IPR017853">
    <property type="entry name" value="GH"/>
</dbReference>
<evidence type="ECO:0000256" key="3">
    <source>
        <dbReference type="ARBA" id="ARBA00022679"/>
    </source>
</evidence>
<dbReference type="GO" id="GO:0004553">
    <property type="term" value="F:hydrolase activity, hydrolyzing O-glycosyl compounds"/>
    <property type="evidence" value="ECO:0007669"/>
    <property type="project" value="InterPro"/>
</dbReference>
<dbReference type="PANTHER" id="PTHR47786:SF2">
    <property type="entry name" value="GLYCOSYL HYDROLASE FAMILY 13 CATALYTIC DOMAIN-CONTAINING PROTEIN"/>
    <property type="match status" value="1"/>
</dbReference>
<dbReference type="InterPro" id="IPR049171">
    <property type="entry name" value="GLGE_C"/>
</dbReference>
<dbReference type="RefSeq" id="WP_169160963.1">
    <property type="nucleotide sequence ID" value="NZ_JABBFW010000008.1"/>
</dbReference>
<feature type="active site" description="Nucleophile" evidence="6">
    <location>
        <position position="414"/>
    </location>
</feature>
<evidence type="ECO:0000256" key="4">
    <source>
        <dbReference type="ARBA" id="ARBA00023277"/>
    </source>
</evidence>
<comment type="similarity">
    <text evidence="6">Belongs to the glycosyl hydrolase 13 family. GlgE subfamily.</text>
</comment>
<dbReference type="Pfam" id="PF21702">
    <property type="entry name" value="GLGE_C"/>
    <property type="match status" value="1"/>
</dbReference>
<dbReference type="Pfam" id="PF00128">
    <property type="entry name" value="Alpha-amylase"/>
    <property type="match status" value="1"/>
</dbReference>
<comment type="function">
    <text evidence="6">Maltosyltransferase that uses maltose 1-phosphate (M1P) as the sugar donor to elongate linear or branched alpha-(1-&gt;4)-glucans. Is involved in a branched alpha-glucan biosynthetic pathway from trehalose, together with TreS, Mak and GlgB.</text>
</comment>
<evidence type="ECO:0000256" key="1">
    <source>
        <dbReference type="ARBA" id="ARBA00011738"/>
    </source>
</evidence>
<dbReference type="AlphaFoldDB" id="A0A848FB14"/>
<keyword evidence="3 6" id="KW-0808">Transferase</keyword>
<feature type="binding site" evidence="6">
    <location>
        <position position="343"/>
    </location>
    <ligand>
        <name>alpha-maltose 1-phosphate</name>
        <dbReference type="ChEBI" id="CHEBI:63576"/>
    </ligand>
</feature>
<evidence type="ECO:0000256" key="5">
    <source>
        <dbReference type="ARBA" id="ARBA00048735"/>
    </source>
</evidence>
<keyword evidence="10" id="KW-1185">Reference proteome</keyword>
<dbReference type="Gene3D" id="1.20.58.80">
    <property type="entry name" value="Phosphotransferase system, lactose/cellobiose-type IIA subunit"/>
    <property type="match status" value="1"/>
</dbReference>
<reference evidence="9 10" key="1">
    <citation type="submission" date="2020-04" db="EMBL/GenBank/DDBJ databases">
        <title>Azohydromonas sp. isolated from soil.</title>
        <authorList>
            <person name="Dahal R.H."/>
        </authorList>
    </citation>
    <scope>NUCLEOTIDE SEQUENCE [LARGE SCALE GENOMIC DNA]</scope>
    <source>
        <strain evidence="9 10">G-1-1-14</strain>
    </source>
</reference>
<dbReference type="InterPro" id="IPR013783">
    <property type="entry name" value="Ig-like_fold"/>
</dbReference>
<dbReference type="InterPro" id="IPR021828">
    <property type="entry name" value="GlgE_dom_N/S"/>
</dbReference>
<evidence type="ECO:0000313" key="9">
    <source>
        <dbReference type="EMBL" id="NML16066.1"/>
    </source>
</evidence>
<evidence type="ECO:0000259" key="8">
    <source>
        <dbReference type="SMART" id="SM00642"/>
    </source>
</evidence>
<protein>
    <recommendedName>
        <fullName evidence="6">Alpha-1,4-glucan:maltose-1-phosphate maltosyltransferase</fullName>
        <shortName evidence="6">GMPMT</shortName>
        <ecNumber evidence="6">2.4.99.16</ecNumber>
    </recommendedName>
    <alternativeName>
        <fullName evidence="6">(1-&gt;4)-alpha-D-glucan:maltose-1-phosphate alpha-D-maltosyltransferase</fullName>
    </alternativeName>
</protein>
<evidence type="ECO:0000256" key="7">
    <source>
        <dbReference type="SAM" id="MobiDB-lite"/>
    </source>
</evidence>
<dbReference type="InterPro" id="IPR026585">
    <property type="entry name" value="GlgE"/>
</dbReference>
<dbReference type="SUPFAM" id="SSF51445">
    <property type="entry name" value="(Trans)glycosidases"/>
    <property type="match status" value="1"/>
</dbReference>
<dbReference type="EMBL" id="JABBFW010000008">
    <property type="protein sequence ID" value="NML16066.1"/>
    <property type="molecule type" value="Genomic_DNA"/>
</dbReference>
<dbReference type="CDD" id="cd11344">
    <property type="entry name" value="AmyAc_GlgE_like"/>
    <property type="match status" value="1"/>
</dbReference>
<feature type="binding site" evidence="6">
    <location>
        <position position="415"/>
    </location>
    <ligand>
        <name>alpha-maltose 1-phosphate</name>
        <dbReference type="ChEBI" id="CHEBI:63576"/>
    </ligand>
</feature>
<feature type="binding site" evidence="6">
    <location>
        <position position="283"/>
    </location>
    <ligand>
        <name>alpha-maltose 1-phosphate</name>
        <dbReference type="ChEBI" id="CHEBI:63576"/>
    </ligand>
</feature>
<organism evidence="9 10">
    <name type="scientific">Azohydromonas caseinilytica</name>
    <dbReference type="NCBI Taxonomy" id="2728836"/>
    <lineage>
        <taxon>Bacteria</taxon>
        <taxon>Pseudomonadati</taxon>
        <taxon>Pseudomonadota</taxon>
        <taxon>Betaproteobacteria</taxon>
        <taxon>Burkholderiales</taxon>
        <taxon>Sphaerotilaceae</taxon>
        <taxon>Azohydromonas</taxon>
    </lineage>
</organism>
<accession>A0A848FB14</accession>
<keyword evidence="2 6" id="KW-0328">Glycosyltransferase</keyword>
<feature type="region of interest" description="Disordered" evidence="7">
    <location>
        <begin position="1"/>
        <end position="21"/>
    </location>
</feature>
<dbReference type="Gene3D" id="2.60.40.10">
    <property type="entry name" value="Immunoglobulins"/>
    <property type="match status" value="1"/>
</dbReference>
<evidence type="ECO:0000313" key="10">
    <source>
        <dbReference type="Proteomes" id="UP000574067"/>
    </source>
</evidence>
<evidence type="ECO:0000256" key="6">
    <source>
        <dbReference type="HAMAP-Rule" id="MF_02124"/>
    </source>
</evidence>
<comment type="subunit">
    <text evidence="1 6">Homodimer.</text>
</comment>
<feature type="domain" description="Glycosyl hydrolase family 13 catalytic" evidence="8">
    <location>
        <begin position="235"/>
        <end position="563"/>
    </location>
</feature>
<proteinExistence type="inferred from homology"/>
<dbReference type="Proteomes" id="UP000574067">
    <property type="component" value="Unassembled WGS sequence"/>
</dbReference>